<dbReference type="AlphaFoldDB" id="D2W5I0"/>
<name>D2W5I0_NAEGR</name>
<proteinExistence type="predicted"/>
<dbReference type="OrthoDB" id="296386at2759"/>
<dbReference type="KEGG" id="ngr:NAEGRDRAFT_76671"/>
<gene>
    <name evidence="2" type="ORF">NAEGRDRAFT_76671</name>
</gene>
<keyword evidence="3" id="KW-1185">Reference proteome</keyword>
<organism evidence="3">
    <name type="scientific">Naegleria gruberi</name>
    <name type="common">Amoeba</name>
    <dbReference type="NCBI Taxonomy" id="5762"/>
    <lineage>
        <taxon>Eukaryota</taxon>
        <taxon>Discoba</taxon>
        <taxon>Heterolobosea</taxon>
        <taxon>Tetramitia</taxon>
        <taxon>Eutetramitia</taxon>
        <taxon>Vahlkampfiidae</taxon>
        <taxon>Naegleria</taxon>
    </lineage>
</organism>
<protein>
    <submittedName>
        <fullName evidence="2">Predicted protein</fullName>
    </submittedName>
</protein>
<sequence>MPPHNSSRRDSITSNRGSPMRPTVSLSPRLSIPSAHTIQIPYDPNETYNVVHIPTQIALSPRSDHSLRNSLHASTLRASMNNNNNNTLRSSMNGTNTLRTSMQGGNTMLSRSMDLQQQQPISYVSSNNNVILTSRMDTNTFRRNSGTSEDEVIYVDKPLVMTTTTTTNTPSLILSPNSVSVGNVSDFSGERQ</sequence>
<dbReference type="InParanoid" id="D2W5I0"/>
<evidence type="ECO:0000313" key="2">
    <source>
        <dbReference type="EMBL" id="EFC35672.1"/>
    </source>
</evidence>
<dbReference type="RefSeq" id="XP_002668416.1">
    <property type="nucleotide sequence ID" value="XM_002668370.1"/>
</dbReference>
<accession>D2W5I0</accession>
<dbReference type="EMBL" id="GG739076">
    <property type="protein sequence ID" value="EFC35672.1"/>
    <property type="molecule type" value="Genomic_DNA"/>
</dbReference>
<dbReference type="GeneID" id="8861795"/>
<reference evidence="2 3" key="1">
    <citation type="journal article" date="2010" name="Cell">
        <title>The genome of Naegleria gruberi illuminates early eukaryotic versatility.</title>
        <authorList>
            <person name="Fritz-Laylin L.K."/>
            <person name="Prochnik S.E."/>
            <person name="Ginger M.L."/>
            <person name="Dacks J.B."/>
            <person name="Carpenter M.L."/>
            <person name="Field M.C."/>
            <person name="Kuo A."/>
            <person name="Paredez A."/>
            <person name="Chapman J."/>
            <person name="Pham J."/>
            <person name="Shu S."/>
            <person name="Neupane R."/>
            <person name="Cipriano M."/>
            <person name="Mancuso J."/>
            <person name="Tu H."/>
            <person name="Salamov A."/>
            <person name="Lindquist E."/>
            <person name="Shapiro H."/>
            <person name="Lucas S."/>
            <person name="Grigoriev I.V."/>
            <person name="Cande W.Z."/>
            <person name="Fulton C."/>
            <person name="Rokhsar D.S."/>
            <person name="Dawson S.C."/>
        </authorList>
    </citation>
    <scope>NUCLEOTIDE SEQUENCE [LARGE SCALE GENOMIC DNA]</scope>
    <source>
        <strain evidence="2 3">NEG-M</strain>
    </source>
</reference>
<feature type="non-terminal residue" evidence="2">
    <location>
        <position position="192"/>
    </location>
</feature>
<evidence type="ECO:0000313" key="3">
    <source>
        <dbReference type="Proteomes" id="UP000006671"/>
    </source>
</evidence>
<feature type="region of interest" description="Disordered" evidence="1">
    <location>
        <begin position="1"/>
        <end position="30"/>
    </location>
</feature>
<dbReference type="VEuPathDB" id="AmoebaDB:NAEGRDRAFT_76671"/>
<evidence type="ECO:0000256" key="1">
    <source>
        <dbReference type="SAM" id="MobiDB-lite"/>
    </source>
</evidence>
<dbReference type="Proteomes" id="UP000006671">
    <property type="component" value="Unassembled WGS sequence"/>
</dbReference>